<protein>
    <submittedName>
        <fullName evidence="5">Uncharacterized protein</fullName>
    </submittedName>
</protein>
<name>A0A2A4JZQ6_HELVI</name>
<accession>A0A2A4JZQ6</accession>
<dbReference type="GO" id="GO:0042600">
    <property type="term" value="C:egg chorion"/>
    <property type="evidence" value="ECO:0007669"/>
    <property type="project" value="InterPro"/>
</dbReference>
<sequence>MLSAQCIGAVNTIAGNNLVAEELLTGNILAGNLAYGSLGAPYRQGFGYAANTIAPTTGGGFAVTSYSPIAPSGITVISDNAIEGALAVNGMMPFLGAIALEGALPTAGAGGINYGCGSGAVAIVSEGVANAGLYGPVANGPAYPATGYGLAGVGYGPALGNGLGFGRPGLGLGCGAF</sequence>
<dbReference type="GO" id="GO:0005213">
    <property type="term" value="F:structural constituent of egg chorion"/>
    <property type="evidence" value="ECO:0007669"/>
    <property type="project" value="InterPro"/>
</dbReference>
<evidence type="ECO:0000256" key="4">
    <source>
        <dbReference type="RuleBase" id="RU004378"/>
    </source>
</evidence>
<evidence type="ECO:0000256" key="1">
    <source>
        <dbReference type="ARBA" id="ARBA00002085"/>
    </source>
</evidence>
<dbReference type="AlphaFoldDB" id="A0A2A4JZQ6"/>
<evidence type="ECO:0000313" key="5">
    <source>
        <dbReference type="EMBL" id="PCG77256.1"/>
    </source>
</evidence>
<proteinExistence type="inferred from homology"/>
<dbReference type="InterPro" id="IPR002635">
    <property type="entry name" value="Chorion"/>
</dbReference>
<evidence type="ECO:0000256" key="3">
    <source>
        <dbReference type="ARBA" id="ARBA00022737"/>
    </source>
</evidence>
<organism evidence="5">
    <name type="scientific">Heliothis virescens</name>
    <name type="common">Tobacco budworm moth</name>
    <dbReference type="NCBI Taxonomy" id="7102"/>
    <lineage>
        <taxon>Eukaryota</taxon>
        <taxon>Metazoa</taxon>
        <taxon>Ecdysozoa</taxon>
        <taxon>Arthropoda</taxon>
        <taxon>Hexapoda</taxon>
        <taxon>Insecta</taxon>
        <taxon>Pterygota</taxon>
        <taxon>Neoptera</taxon>
        <taxon>Endopterygota</taxon>
        <taxon>Lepidoptera</taxon>
        <taxon>Glossata</taxon>
        <taxon>Ditrysia</taxon>
        <taxon>Noctuoidea</taxon>
        <taxon>Noctuidae</taxon>
        <taxon>Heliothinae</taxon>
        <taxon>Heliothis</taxon>
    </lineage>
</organism>
<reference evidence="5" key="1">
    <citation type="submission" date="2017-09" db="EMBL/GenBank/DDBJ databases">
        <title>Contemporary evolution of a Lepidopteran species, Heliothis virescens, in response to modern agricultural practices.</title>
        <authorList>
            <person name="Fritz M.L."/>
            <person name="Deyonke A.M."/>
            <person name="Papanicolaou A."/>
            <person name="Micinski S."/>
            <person name="Westbrook J."/>
            <person name="Gould F."/>
        </authorList>
    </citation>
    <scope>NUCLEOTIDE SEQUENCE [LARGE SCALE GENOMIC DNA]</scope>
    <source>
        <strain evidence="5">HvINT-</strain>
        <tissue evidence="5">Whole body</tissue>
    </source>
</reference>
<comment type="caution">
    <text evidence="5">The sequence shown here is derived from an EMBL/GenBank/DDBJ whole genome shotgun (WGS) entry which is preliminary data.</text>
</comment>
<evidence type="ECO:0000256" key="2">
    <source>
        <dbReference type="ARBA" id="ARBA00005906"/>
    </source>
</evidence>
<dbReference type="Pfam" id="PF01723">
    <property type="entry name" value="Chorion_1"/>
    <property type="match status" value="1"/>
</dbReference>
<keyword evidence="3" id="KW-0677">Repeat</keyword>
<dbReference type="EMBL" id="NWSH01000343">
    <property type="protein sequence ID" value="PCG77256.1"/>
    <property type="molecule type" value="Genomic_DNA"/>
</dbReference>
<comment type="function">
    <text evidence="1">This protein is one of many from the eggshell of the gypsy moth.</text>
</comment>
<gene>
    <name evidence="5" type="ORF">B5V51_7825</name>
</gene>
<dbReference type="GO" id="GO:0007304">
    <property type="term" value="P:chorion-containing eggshell formation"/>
    <property type="evidence" value="ECO:0007669"/>
    <property type="project" value="InterPro"/>
</dbReference>
<comment type="similarity">
    <text evidence="2 4">Belongs to the chorion protein family.</text>
</comment>